<keyword evidence="2" id="KW-1185">Reference proteome</keyword>
<comment type="caution">
    <text evidence="1">The sequence shown here is derived from an EMBL/GenBank/DDBJ whole genome shotgun (WGS) entry which is preliminary data.</text>
</comment>
<protein>
    <submittedName>
        <fullName evidence="1">Uncharacterized protein</fullName>
    </submittedName>
</protein>
<dbReference type="EMBL" id="SLXQ01000004">
    <property type="protein sequence ID" value="TCP53651.1"/>
    <property type="molecule type" value="Genomic_DNA"/>
</dbReference>
<evidence type="ECO:0000313" key="1">
    <source>
        <dbReference type="EMBL" id="TCP53651.1"/>
    </source>
</evidence>
<dbReference type="Proteomes" id="UP000294911">
    <property type="component" value="Unassembled WGS sequence"/>
</dbReference>
<gene>
    <name evidence="1" type="ORF">EV191_104220</name>
</gene>
<evidence type="ECO:0000313" key="2">
    <source>
        <dbReference type="Proteomes" id="UP000294911"/>
    </source>
</evidence>
<proteinExistence type="predicted"/>
<name>A0A4R2R2D5_9PSEU</name>
<sequence>MTLVVRRVGAWRASMTRDEARHAEEGTRCDSGTAPQRCVGTKAVFGALGEFRVWEAAASRFVDRFCRLV</sequence>
<accession>A0A4R2R2D5</accession>
<organism evidence="1 2">
    <name type="scientific">Tamaricihabitans halophyticus</name>
    <dbReference type="NCBI Taxonomy" id="1262583"/>
    <lineage>
        <taxon>Bacteria</taxon>
        <taxon>Bacillati</taxon>
        <taxon>Actinomycetota</taxon>
        <taxon>Actinomycetes</taxon>
        <taxon>Pseudonocardiales</taxon>
        <taxon>Pseudonocardiaceae</taxon>
        <taxon>Tamaricihabitans</taxon>
    </lineage>
</organism>
<reference evidence="1 2" key="1">
    <citation type="submission" date="2019-03" db="EMBL/GenBank/DDBJ databases">
        <title>Genomic Encyclopedia of Type Strains, Phase IV (KMG-IV): sequencing the most valuable type-strain genomes for metagenomic binning, comparative biology and taxonomic classification.</title>
        <authorList>
            <person name="Goeker M."/>
        </authorList>
    </citation>
    <scope>NUCLEOTIDE SEQUENCE [LARGE SCALE GENOMIC DNA]</scope>
    <source>
        <strain evidence="1 2">DSM 45765</strain>
    </source>
</reference>
<dbReference type="AlphaFoldDB" id="A0A4R2R2D5"/>